<evidence type="ECO:0000313" key="2">
    <source>
        <dbReference type="Proteomes" id="UP000184304"/>
    </source>
</evidence>
<reference evidence="2" key="1">
    <citation type="journal article" date="2017" name="Genome Biol.">
        <title>Comparative genomics reveals high biological diversity and specific adaptations in the industrially and medically important fungal genus Aspergillus.</title>
        <authorList>
            <person name="de Vries R.P."/>
            <person name="Riley R."/>
            <person name="Wiebenga A."/>
            <person name="Aguilar-Osorio G."/>
            <person name="Amillis S."/>
            <person name="Uchima C.A."/>
            <person name="Anderluh G."/>
            <person name="Asadollahi M."/>
            <person name="Askin M."/>
            <person name="Barry K."/>
            <person name="Battaglia E."/>
            <person name="Bayram O."/>
            <person name="Benocci T."/>
            <person name="Braus-Stromeyer S.A."/>
            <person name="Caldana C."/>
            <person name="Canovas D."/>
            <person name="Cerqueira G.C."/>
            <person name="Chen F."/>
            <person name="Chen W."/>
            <person name="Choi C."/>
            <person name="Clum A."/>
            <person name="Dos Santos R.A."/>
            <person name="Damasio A.R."/>
            <person name="Diallinas G."/>
            <person name="Emri T."/>
            <person name="Fekete E."/>
            <person name="Flipphi M."/>
            <person name="Freyberg S."/>
            <person name="Gallo A."/>
            <person name="Gournas C."/>
            <person name="Habgood R."/>
            <person name="Hainaut M."/>
            <person name="Harispe M.L."/>
            <person name="Henrissat B."/>
            <person name="Hilden K.S."/>
            <person name="Hope R."/>
            <person name="Hossain A."/>
            <person name="Karabika E."/>
            <person name="Karaffa L."/>
            <person name="Karanyi Z."/>
            <person name="Krasevec N."/>
            <person name="Kuo A."/>
            <person name="Kusch H."/>
            <person name="LaButti K."/>
            <person name="Lagendijk E.L."/>
            <person name="Lapidus A."/>
            <person name="Levasseur A."/>
            <person name="Lindquist E."/>
            <person name="Lipzen A."/>
            <person name="Logrieco A.F."/>
            <person name="MacCabe A."/>
            <person name="Maekelae M.R."/>
            <person name="Malavazi I."/>
            <person name="Melin P."/>
            <person name="Meyer V."/>
            <person name="Mielnichuk N."/>
            <person name="Miskei M."/>
            <person name="Molnar A.P."/>
            <person name="Mule G."/>
            <person name="Ngan C.Y."/>
            <person name="Orejas M."/>
            <person name="Orosz E."/>
            <person name="Ouedraogo J.P."/>
            <person name="Overkamp K.M."/>
            <person name="Park H.-S."/>
            <person name="Perrone G."/>
            <person name="Piumi F."/>
            <person name="Punt P.J."/>
            <person name="Ram A.F."/>
            <person name="Ramon A."/>
            <person name="Rauscher S."/>
            <person name="Record E."/>
            <person name="Riano-Pachon D.M."/>
            <person name="Robert V."/>
            <person name="Roehrig J."/>
            <person name="Ruller R."/>
            <person name="Salamov A."/>
            <person name="Salih N.S."/>
            <person name="Samson R.A."/>
            <person name="Sandor E."/>
            <person name="Sanguinetti M."/>
            <person name="Schuetze T."/>
            <person name="Sepcic K."/>
            <person name="Shelest E."/>
            <person name="Sherlock G."/>
            <person name="Sophianopoulou V."/>
            <person name="Squina F.M."/>
            <person name="Sun H."/>
            <person name="Susca A."/>
            <person name="Todd R.B."/>
            <person name="Tsang A."/>
            <person name="Unkles S.E."/>
            <person name="van de Wiele N."/>
            <person name="van Rossen-Uffink D."/>
            <person name="Oliveira J.V."/>
            <person name="Vesth T.C."/>
            <person name="Visser J."/>
            <person name="Yu J.-H."/>
            <person name="Zhou M."/>
            <person name="Andersen M.R."/>
            <person name="Archer D.B."/>
            <person name="Baker S.E."/>
            <person name="Benoit I."/>
            <person name="Brakhage A.A."/>
            <person name="Braus G.H."/>
            <person name="Fischer R."/>
            <person name="Frisvad J.C."/>
            <person name="Goldman G.H."/>
            <person name="Houbraken J."/>
            <person name="Oakley B."/>
            <person name="Pocsi I."/>
            <person name="Scazzocchio C."/>
            <person name="Seiboth B."/>
            <person name="vanKuyk P.A."/>
            <person name="Wortman J."/>
            <person name="Dyer P.S."/>
            <person name="Grigoriev I.V."/>
        </authorList>
    </citation>
    <scope>NUCLEOTIDE SEQUENCE [LARGE SCALE GENOMIC DNA]</scope>
    <source>
        <strain evidence="2">CBS 134.48</strain>
    </source>
</reference>
<dbReference type="VEuPathDB" id="FungiDB:ASPTUDRAFT_40135"/>
<dbReference type="Proteomes" id="UP000184304">
    <property type="component" value="Unassembled WGS sequence"/>
</dbReference>
<sequence length="66" mass="7663">MGGGQLIIKMRLRPPLEPLKNVKGQCEINQVRRLMNTRLKVKHKVFYLVPIVIVGRLTEESNYSCR</sequence>
<keyword evidence="2" id="KW-1185">Reference proteome</keyword>
<gene>
    <name evidence="1" type="ORF">ASPTUDRAFT_40135</name>
</gene>
<accession>A0A1L9NCT1</accession>
<proteinExistence type="predicted"/>
<protein>
    <submittedName>
        <fullName evidence="1">Uncharacterized protein</fullName>
    </submittedName>
</protein>
<dbReference type="EMBL" id="KV878187">
    <property type="protein sequence ID" value="OJI87051.1"/>
    <property type="molecule type" value="Genomic_DNA"/>
</dbReference>
<organism evidence="1 2">
    <name type="scientific">Aspergillus tubingensis (strain CBS 134.48)</name>
    <dbReference type="NCBI Taxonomy" id="767770"/>
    <lineage>
        <taxon>Eukaryota</taxon>
        <taxon>Fungi</taxon>
        <taxon>Dikarya</taxon>
        <taxon>Ascomycota</taxon>
        <taxon>Pezizomycotina</taxon>
        <taxon>Eurotiomycetes</taxon>
        <taxon>Eurotiomycetidae</taxon>
        <taxon>Eurotiales</taxon>
        <taxon>Aspergillaceae</taxon>
        <taxon>Aspergillus</taxon>
        <taxon>Aspergillus subgen. Circumdati</taxon>
    </lineage>
</organism>
<name>A0A1L9NCT1_ASPTC</name>
<dbReference type="AlphaFoldDB" id="A0A1L9NCT1"/>
<evidence type="ECO:0000313" key="1">
    <source>
        <dbReference type="EMBL" id="OJI87051.1"/>
    </source>
</evidence>